<dbReference type="PANTHER" id="PTHR12231">
    <property type="entry name" value="CTX-RELATED TYPE I TRANSMEMBRANE PROTEIN"/>
    <property type="match status" value="1"/>
</dbReference>
<dbReference type="PROSITE" id="PS50835">
    <property type="entry name" value="IG_LIKE"/>
    <property type="match status" value="5"/>
</dbReference>
<comment type="subcellular location">
    <subcellularLocation>
        <location evidence="2">Cell membrane</location>
        <topology evidence="2">Single-pass membrane protein</topology>
    </subcellularLocation>
</comment>
<feature type="compositionally biased region" description="Low complexity" evidence="14">
    <location>
        <begin position="883"/>
        <end position="900"/>
    </location>
</feature>
<feature type="region of interest" description="Disordered" evidence="14">
    <location>
        <begin position="757"/>
        <end position="812"/>
    </location>
</feature>
<evidence type="ECO:0000256" key="3">
    <source>
        <dbReference type="ARBA" id="ARBA00022475"/>
    </source>
</evidence>
<feature type="region of interest" description="Disordered" evidence="14">
    <location>
        <begin position="941"/>
        <end position="1025"/>
    </location>
</feature>
<evidence type="ECO:0000259" key="17">
    <source>
        <dbReference type="PROSITE" id="PS50835"/>
    </source>
</evidence>
<evidence type="ECO:0000256" key="8">
    <source>
        <dbReference type="ARBA" id="ARBA00022989"/>
    </source>
</evidence>
<dbReference type="CDD" id="cd05869">
    <property type="entry name" value="IgI_NCAM-1"/>
    <property type="match status" value="1"/>
</dbReference>
<evidence type="ECO:0000256" key="15">
    <source>
        <dbReference type="SAM" id="Phobius"/>
    </source>
</evidence>
<dbReference type="GO" id="GO:0043005">
    <property type="term" value="C:neuron projection"/>
    <property type="evidence" value="ECO:0007669"/>
    <property type="project" value="TreeGrafter"/>
</dbReference>
<dbReference type="PANTHER" id="PTHR12231:SF239">
    <property type="entry name" value="NEURAL CELL ADHESION MOLECULE 1"/>
    <property type="match status" value="1"/>
</dbReference>
<feature type="compositionally biased region" description="Basic and acidic residues" evidence="14">
    <location>
        <begin position="1015"/>
        <end position="1025"/>
    </location>
</feature>
<dbReference type="AlphaFoldDB" id="A0A852LWS3"/>
<dbReference type="FunFam" id="2.60.40.10:FF:000086">
    <property type="entry name" value="Neural cell adhesion molecule 1"/>
    <property type="match status" value="1"/>
</dbReference>
<evidence type="ECO:0000256" key="2">
    <source>
        <dbReference type="ARBA" id="ARBA00004162"/>
    </source>
</evidence>
<feature type="compositionally biased region" description="Low complexity" evidence="14">
    <location>
        <begin position="942"/>
        <end position="956"/>
    </location>
</feature>
<feature type="domain" description="Ig-like" evidence="17">
    <location>
        <begin position="214"/>
        <end position="303"/>
    </location>
</feature>
<dbReference type="Pfam" id="PF00041">
    <property type="entry name" value="fn3"/>
    <property type="match status" value="2"/>
</dbReference>
<dbReference type="InterPro" id="IPR051170">
    <property type="entry name" value="Neural/epithelial_adhesion"/>
</dbReference>
<dbReference type="InterPro" id="IPR036179">
    <property type="entry name" value="Ig-like_dom_sf"/>
</dbReference>
<feature type="region of interest" description="Disordered" evidence="14">
    <location>
        <begin position="866"/>
        <end position="917"/>
    </location>
</feature>
<dbReference type="FunFam" id="2.60.40.10:FF:000173">
    <property type="entry name" value="Neural cell adhesion molecule 1"/>
    <property type="match status" value="1"/>
</dbReference>
<dbReference type="Pfam" id="PF13927">
    <property type="entry name" value="Ig_3"/>
    <property type="match status" value="2"/>
</dbReference>
<protein>
    <recommendedName>
        <fullName evidence="13">Neural cell adhesion molecule 1</fullName>
    </recommendedName>
</protein>
<dbReference type="GO" id="GO:0007155">
    <property type="term" value="P:cell adhesion"/>
    <property type="evidence" value="ECO:0007669"/>
    <property type="project" value="UniProtKB-KW"/>
</dbReference>
<dbReference type="FunFam" id="2.60.40.10:FF:000159">
    <property type="entry name" value="neural cell adhesion molecule 1 isoform X2"/>
    <property type="match status" value="1"/>
</dbReference>
<feature type="domain" description="Ig-like" evidence="17">
    <location>
        <begin position="408"/>
        <end position="497"/>
    </location>
</feature>
<dbReference type="PRINTS" id="PR01838">
    <property type="entry name" value="NCAMFAMILY"/>
</dbReference>
<dbReference type="CDD" id="cd05730">
    <property type="entry name" value="IgI_3_NCAM-1"/>
    <property type="match status" value="1"/>
</dbReference>
<organism evidence="19 20">
    <name type="scientific">Centropus bengalensis</name>
    <name type="common">lesser coucal</name>
    <dbReference type="NCBI Taxonomy" id="1463675"/>
    <lineage>
        <taxon>Eukaryota</taxon>
        <taxon>Metazoa</taxon>
        <taxon>Chordata</taxon>
        <taxon>Craniata</taxon>
        <taxon>Vertebrata</taxon>
        <taxon>Euteleostomi</taxon>
        <taxon>Archelosauria</taxon>
        <taxon>Archosauria</taxon>
        <taxon>Dinosauria</taxon>
        <taxon>Saurischia</taxon>
        <taxon>Theropoda</taxon>
        <taxon>Coelurosauria</taxon>
        <taxon>Aves</taxon>
        <taxon>Neognathae</taxon>
        <taxon>Neoaves</taxon>
        <taxon>Otidimorphae</taxon>
        <taxon>Cuculiformes</taxon>
        <taxon>Centropidae</taxon>
        <taxon>Centropus</taxon>
    </lineage>
</organism>
<evidence type="ECO:0000256" key="4">
    <source>
        <dbReference type="ARBA" id="ARBA00022692"/>
    </source>
</evidence>
<keyword evidence="6" id="KW-0677">Repeat</keyword>
<feature type="domain" description="Ig-like" evidence="17">
    <location>
        <begin position="310"/>
        <end position="405"/>
    </location>
</feature>
<dbReference type="SMART" id="SM00060">
    <property type="entry name" value="FN3"/>
    <property type="match status" value="2"/>
</dbReference>
<dbReference type="Proteomes" id="UP000632886">
    <property type="component" value="Unassembled WGS sequence"/>
</dbReference>
<evidence type="ECO:0000256" key="13">
    <source>
        <dbReference type="ARBA" id="ARBA00067632"/>
    </source>
</evidence>
<feature type="compositionally biased region" description="Basic and acidic residues" evidence="14">
    <location>
        <begin position="760"/>
        <end position="801"/>
    </location>
</feature>
<dbReference type="FunFam" id="2.60.40.10:FF:000149">
    <property type="entry name" value="neural cell adhesion molecule 1 isoform X2"/>
    <property type="match status" value="1"/>
</dbReference>
<evidence type="ECO:0000256" key="12">
    <source>
        <dbReference type="ARBA" id="ARBA00023319"/>
    </source>
</evidence>
<evidence type="ECO:0000256" key="1">
    <source>
        <dbReference type="ARBA" id="ARBA00003000"/>
    </source>
</evidence>
<dbReference type="FunFam" id="2.60.40.10:FF:000221">
    <property type="entry name" value="neural cell adhesion molecule 1 isoform X2"/>
    <property type="match status" value="1"/>
</dbReference>
<feature type="non-terminal residue" evidence="19">
    <location>
        <position position="1"/>
    </location>
</feature>
<keyword evidence="3" id="KW-1003">Cell membrane</keyword>
<feature type="compositionally biased region" description="Low complexity" evidence="14">
    <location>
        <begin position="1056"/>
        <end position="1072"/>
    </location>
</feature>
<dbReference type="InterPro" id="IPR003961">
    <property type="entry name" value="FN3_dom"/>
</dbReference>
<keyword evidence="4 15" id="KW-0812">Transmembrane</keyword>
<dbReference type="SMART" id="SM00408">
    <property type="entry name" value="IGc2"/>
    <property type="match status" value="5"/>
</dbReference>
<keyword evidence="11" id="KW-0325">Glycoprotein</keyword>
<feature type="non-terminal residue" evidence="19">
    <location>
        <position position="1072"/>
    </location>
</feature>
<dbReference type="InterPro" id="IPR036116">
    <property type="entry name" value="FN3_sf"/>
</dbReference>
<dbReference type="FunFam" id="2.60.40.10:FF:000151">
    <property type="entry name" value="neural cell adhesion molecule 1 isoform X1"/>
    <property type="match status" value="1"/>
</dbReference>
<feature type="domain" description="Ig-like" evidence="17">
    <location>
        <begin position="118"/>
        <end position="191"/>
    </location>
</feature>
<dbReference type="CDD" id="cd05865">
    <property type="entry name" value="IgI_1_NCAM-1"/>
    <property type="match status" value="1"/>
</dbReference>
<evidence type="ECO:0000256" key="10">
    <source>
        <dbReference type="ARBA" id="ARBA00023157"/>
    </source>
</evidence>
<dbReference type="EMBL" id="WBNK01000331">
    <property type="protein sequence ID" value="NXX92357.1"/>
    <property type="molecule type" value="Genomic_DNA"/>
</dbReference>
<keyword evidence="10" id="KW-1015">Disulfide bond</keyword>
<evidence type="ECO:0000256" key="7">
    <source>
        <dbReference type="ARBA" id="ARBA00022889"/>
    </source>
</evidence>
<keyword evidence="12" id="KW-0393">Immunoglobulin domain</keyword>
<accession>A0A852LWS3</accession>
<reference evidence="19 20" key="1">
    <citation type="submission" date="2020-02" db="EMBL/GenBank/DDBJ databases">
        <title>Bird 10,000 Genomes (B10K) Project - Family phase.</title>
        <authorList>
            <person name="Zhang G."/>
        </authorList>
    </citation>
    <scope>NUCLEOTIDE SEQUENCE [LARGE SCALE GENOMIC DNA]</scope>
    <source>
        <strain evidence="19">B10K-DU-017-21</strain>
    </source>
</reference>
<dbReference type="InterPro" id="IPR013783">
    <property type="entry name" value="Ig-like_fold"/>
</dbReference>
<feature type="domain" description="Ig-like" evidence="17">
    <location>
        <begin position="19"/>
        <end position="115"/>
    </location>
</feature>
<keyword evidence="7" id="KW-0130">Cell adhesion</keyword>
<comment type="function">
    <text evidence="1">This protein is a cell adhesion molecule involved in neuron-neuron adhesion, neurite fasciculation, outgrowth of neurites, etc.</text>
</comment>
<dbReference type="CDD" id="cd00096">
    <property type="entry name" value="Ig"/>
    <property type="match status" value="2"/>
</dbReference>
<dbReference type="InterPro" id="IPR009138">
    <property type="entry name" value="Neural_cell_adh"/>
</dbReference>
<feature type="compositionally biased region" description="Polar residues" evidence="14">
    <location>
        <begin position="867"/>
        <end position="876"/>
    </location>
</feature>
<proteinExistence type="predicted"/>
<dbReference type="CDD" id="cd00063">
    <property type="entry name" value="FN3"/>
    <property type="match status" value="2"/>
</dbReference>
<feature type="transmembrane region" description="Helical" evidence="15">
    <location>
        <begin position="714"/>
        <end position="738"/>
    </location>
</feature>
<dbReference type="Gene3D" id="2.60.40.10">
    <property type="entry name" value="Immunoglobulins"/>
    <property type="match status" value="7"/>
</dbReference>
<keyword evidence="20" id="KW-1185">Reference proteome</keyword>
<feature type="domain" description="Fibronectin type-III" evidence="18">
    <location>
        <begin position="501"/>
        <end position="600"/>
    </location>
</feature>
<dbReference type="FunFam" id="2.60.40.10:FF:000137">
    <property type="entry name" value="neural cell adhesion molecule 1 isoform X2"/>
    <property type="match status" value="1"/>
</dbReference>
<feature type="chain" id="PRO_5032310728" description="Neural cell adhesion molecule 1" evidence="16">
    <location>
        <begin position="24"/>
        <end position="1072"/>
    </location>
</feature>
<gene>
    <name evidence="19" type="primary">Ncam1</name>
    <name evidence="19" type="ORF">CENBEN_R13132</name>
</gene>
<keyword evidence="9 15" id="KW-0472">Membrane</keyword>
<dbReference type="SMART" id="SM00409">
    <property type="entry name" value="IG"/>
    <property type="match status" value="5"/>
</dbReference>
<evidence type="ECO:0000313" key="20">
    <source>
        <dbReference type="Proteomes" id="UP000632886"/>
    </source>
</evidence>
<feature type="region of interest" description="Disordered" evidence="14">
    <location>
        <begin position="592"/>
        <end position="615"/>
    </location>
</feature>
<dbReference type="SUPFAM" id="SSF48726">
    <property type="entry name" value="Immunoglobulin"/>
    <property type="match status" value="5"/>
</dbReference>
<feature type="signal peptide" evidence="16">
    <location>
        <begin position="1"/>
        <end position="23"/>
    </location>
</feature>
<evidence type="ECO:0000256" key="9">
    <source>
        <dbReference type="ARBA" id="ARBA00023136"/>
    </source>
</evidence>
<dbReference type="SUPFAM" id="SSF49265">
    <property type="entry name" value="Fibronectin type III"/>
    <property type="match status" value="1"/>
</dbReference>
<feature type="compositionally biased region" description="Polar residues" evidence="14">
    <location>
        <begin position="982"/>
        <end position="1014"/>
    </location>
</feature>
<dbReference type="InterPro" id="IPR003599">
    <property type="entry name" value="Ig_sub"/>
</dbReference>
<dbReference type="InterPro" id="IPR003598">
    <property type="entry name" value="Ig_sub2"/>
</dbReference>
<comment type="caution">
    <text evidence="19">The sequence shown here is derived from an EMBL/GenBank/DDBJ whole genome shotgun (WGS) entry which is preliminary data.</text>
</comment>
<evidence type="ECO:0000256" key="14">
    <source>
        <dbReference type="SAM" id="MobiDB-lite"/>
    </source>
</evidence>
<dbReference type="InterPro" id="IPR013098">
    <property type="entry name" value="Ig_I-set"/>
</dbReference>
<evidence type="ECO:0000256" key="5">
    <source>
        <dbReference type="ARBA" id="ARBA00022729"/>
    </source>
</evidence>
<feature type="region of interest" description="Disordered" evidence="14">
    <location>
        <begin position="1041"/>
        <end position="1072"/>
    </location>
</feature>
<evidence type="ECO:0000256" key="11">
    <source>
        <dbReference type="ARBA" id="ARBA00023180"/>
    </source>
</evidence>
<feature type="compositionally biased region" description="Low complexity" evidence="14">
    <location>
        <begin position="908"/>
        <end position="917"/>
    </location>
</feature>
<evidence type="ECO:0000313" key="19">
    <source>
        <dbReference type="EMBL" id="NXX92357.1"/>
    </source>
</evidence>
<dbReference type="PROSITE" id="PS50853">
    <property type="entry name" value="FN3"/>
    <property type="match status" value="2"/>
</dbReference>
<dbReference type="InterPro" id="IPR007110">
    <property type="entry name" value="Ig-like_dom"/>
</dbReference>
<evidence type="ECO:0000256" key="6">
    <source>
        <dbReference type="ARBA" id="ARBA00022737"/>
    </source>
</evidence>
<keyword evidence="5 16" id="KW-0732">Signal</keyword>
<name>A0A852LWS3_9AVES</name>
<sequence length="1072" mass="115040">LLKIALNCLTIFCIFISFPASLQVDIVPSQGEISVGESKFFLCQVAGEAKFKDISWFSPNGEKLTPNQQRISVVRNDDFSSTLTIYNADIDDAGIYKCVVSSPEEGDSEATVNVKIFQKLMFKNAPTPQEFKEGDDAVIVCDVVSSLPPTIIWKHKGRDVVLKKDVRFIVLSNNYLQIRGIKKTDEGTYRCEGRILARGEINFKDIQVIVNVPPSVRARQSTMNATANLSQAVTLACDADGFPEPTMTWTKDGEPIEQGDDDEKYSFNYDGSELVIKKVDKSDEAEYICIAENKAGEQDATIHLKVFAKPKITYVENKTAMELEDQITLTCEASGDPIPSITWRTSTRNISNEEKTMDGRIVIRSHARVSSLTLKEIQYTDAGEYVCTASNTIGQDSQAMYLEVQYAPKLQGPVAVYTWEGNQVNITCEVFAYPSAVISWFRDGQLLPSSNYSNIKIYNTPSASYLEVTPDSENDFGNYNCTAVNRIGQESSEFILVQADTPSSPSIDRVEPYSSTAHVEFDEPEATGGVPILKYKAEWRALGEGEWHSRLYDAKEASVEGMITITGLRPETTYSVRLSAVNGKGVGEISLPSDFKTQPVREPSAPKLEGQMGEDGNSIKVNVIKQDDGGSPIRHYLIKYKAKQSSEWKPEIRLPSGSDHVMLKALDWNAEYEVYVIAENQQGKSKPAHYAFRTSAQPTVIPASTSPTSGLGTAAIVGILIVVFVLLLVAVDVTCYFLNKCGLLMCIAVNLCGKSGPGAKGKDMEEGKAAFSKDESKEPIVEVRTEEERTPNHDGGKHTEPNETTPLTEPEHPADTAATVEDMLPSVTTGTTNSDTITETFATAQNSPTSETTTLTSSVALPAVATPDSNAVSPGQATPAKGAATSVSSPSSSSTPKVAPLVDLSDTPSSAPAANSLSSSVLSNQGAVLSPSGVANVAETSKVAASNKAAAPSPANLTSPSAPSEPKQEVSSTKSPEKEAVQPSTVKSPTETAQNPSNAKSEAASGSTANPSQNEDFKMDEGTFKTPDIDLAKDVFAALGTTTPGSVTSGQARELAPSPADSSVPAAPAKTE</sequence>
<keyword evidence="8 15" id="KW-1133">Transmembrane helix</keyword>
<dbReference type="Pfam" id="PF07679">
    <property type="entry name" value="I-set"/>
    <property type="match status" value="3"/>
</dbReference>
<evidence type="ECO:0000259" key="18">
    <source>
        <dbReference type="PROSITE" id="PS50853"/>
    </source>
</evidence>
<feature type="compositionally biased region" description="Polar residues" evidence="14">
    <location>
        <begin position="1041"/>
        <end position="1051"/>
    </location>
</feature>
<evidence type="ECO:0000256" key="16">
    <source>
        <dbReference type="SAM" id="SignalP"/>
    </source>
</evidence>
<dbReference type="GO" id="GO:0005886">
    <property type="term" value="C:plasma membrane"/>
    <property type="evidence" value="ECO:0007669"/>
    <property type="project" value="UniProtKB-SubCell"/>
</dbReference>
<feature type="domain" description="Fibronectin type-III" evidence="18">
    <location>
        <begin position="602"/>
        <end position="698"/>
    </location>
</feature>